<dbReference type="AlphaFoldDB" id="A0A0H5RBD3"/>
<evidence type="ECO:0000256" key="1">
    <source>
        <dbReference type="SAM" id="Phobius"/>
    </source>
</evidence>
<protein>
    <recommendedName>
        <fullName evidence="2">AB hydrolase-1 domain-containing protein</fullName>
    </recommendedName>
</protein>
<dbReference type="SUPFAM" id="SSF53474">
    <property type="entry name" value="alpha/beta-Hydrolases"/>
    <property type="match status" value="1"/>
</dbReference>
<dbReference type="InterPro" id="IPR029058">
    <property type="entry name" value="AB_hydrolase_fold"/>
</dbReference>
<keyword evidence="1" id="KW-0472">Membrane</keyword>
<evidence type="ECO:0000259" key="2">
    <source>
        <dbReference type="Pfam" id="PF12697"/>
    </source>
</evidence>
<feature type="domain" description="AB hydrolase-1" evidence="2">
    <location>
        <begin position="201"/>
        <end position="365"/>
    </location>
</feature>
<name>A0A0H5RBD3_9EUKA</name>
<dbReference type="InterPro" id="IPR000073">
    <property type="entry name" value="AB_hydrolase_1"/>
</dbReference>
<proteinExistence type="predicted"/>
<dbReference type="EMBL" id="HACM01011078">
    <property type="protein sequence ID" value="CRZ11520.1"/>
    <property type="molecule type" value="Transcribed_RNA"/>
</dbReference>
<accession>A0A0H5RBD3</accession>
<feature type="transmembrane region" description="Helical" evidence="1">
    <location>
        <begin position="131"/>
        <end position="154"/>
    </location>
</feature>
<keyword evidence="1" id="KW-1133">Transmembrane helix</keyword>
<keyword evidence="1" id="KW-0812">Transmembrane</keyword>
<dbReference type="Pfam" id="PF12697">
    <property type="entry name" value="Abhydrolase_6"/>
    <property type="match status" value="1"/>
</dbReference>
<feature type="transmembrane region" description="Helical" evidence="1">
    <location>
        <begin position="101"/>
        <end position="119"/>
    </location>
</feature>
<evidence type="ECO:0000313" key="3">
    <source>
        <dbReference type="EMBL" id="CRZ11520.1"/>
    </source>
</evidence>
<feature type="transmembrane region" description="Helical" evidence="1">
    <location>
        <begin position="25"/>
        <end position="56"/>
    </location>
</feature>
<organism evidence="3">
    <name type="scientific">Spongospora subterranea</name>
    <dbReference type="NCBI Taxonomy" id="70186"/>
    <lineage>
        <taxon>Eukaryota</taxon>
        <taxon>Sar</taxon>
        <taxon>Rhizaria</taxon>
        <taxon>Endomyxa</taxon>
        <taxon>Phytomyxea</taxon>
        <taxon>Plasmodiophorida</taxon>
        <taxon>Plasmodiophoridae</taxon>
        <taxon>Spongospora</taxon>
    </lineage>
</organism>
<sequence>MLSSSSHFQLKTAHCFLKLKRSSPLLVFIIIVICFLILLATYNLSLGFAWILIVIASSRLISTHPLKVPFAIVALSCALRAVASSILLLKIPFQLDILSDIVFTLMIAIVCHISSVKIYNQTSYVQRPWAHISFVFLLSSVALSAFTDSILGTYQLYRFPPKFFTNDGQVPIHYWCKGDITDNTLIVMTSSYSVPSPALSHYIDLLSDHTRVCAYDLPGTGLSPPSPQQLSQFQDAFNIERVFNAELPPGGAARANAVLVGHEAGHAAALTFKSLFASKYLSISGISLNGVQCGKPEPTQSVLPVTLSRVVASTISSFSGLIRIIFAFAKPMIDSDLSNMDEVSYRYLIGQYWRTVATRDEANLGKSSLPCEELQNPWLFIYASSIFDRSGNTANSITICTKKYMANKASDRIIQWLIQRRNQTD</sequence>
<feature type="transmembrane region" description="Helical" evidence="1">
    <location>
        <begin position="68"/>
        <end position="89"/>
    </location>
</feature>
<dbReference type="Gene3D" id="3.40.50.1820">
    <property type="entry name" value="alpha/beta hydrolase"/>
    <property type="match status" value="1"/>
</dbReference>
<reference evidence="3" key="1">
    <citation type="submission" date="2015-04" db="EMBL/GenBank/DDBJ databases">
        <title>The genome sequence of the plant pathogenic Rhizarian Plasmodiophora brassicae reveals insights in its biotrophic life cycle and the origin of chitin synthesis.</title>
        <authorList>
            <person name="Schwelm A."/>
            <person name="Fogelqvist J."/>
            <person name="Knaust A."/>
            <person name="Julke S."/>
            <person name="Lilja T."/>
            <person name="Dhandapani V."/>
            <person name="Bonilla-Rosso G."/>
            <person name="Karlsson M."/>
            <person name="Shevchenko A."/>
            <person name="Choi S.R."/>
            <person name="Kim H.G."/>
            <person name="Park J.Y."/>
            <person name="Lim Y.P."/>
            <person name="Ludwig-Muller J."/>
            <person name="Dixelius C."/>
        </authorList>
    </citation>
    <scope>NUCLEOTIDE SEQUENCE</scope>
    <source>
        <tissue evidence="3">Potato root galls</tissue>
    </source>
</reference>